<gene>
    <name evidence="5" type="primary">LOC111310727</name>
</gene>
<evidence type="ECO:0000259" key="3">
    <source>
        <dbReference type="Pfam" id="PF15749"/>
    </source>
</evidence>
<proteinExistence type="predicted"/>
<dbReference type="Pfam" id="PF15749">
    <property type="entry name" value="MRNIP"/>
    <property type="match status" value="1"/>
</dbReference>
<dbReference type="OrthoDB" id="5960226at2759"/>
<evidence type="ECO:0000313" key="4">
    <source>
        <dbReference type="Proteomes" id="UP000515121"/>
    </source>
</evidence>
<keyword evidence="2" id="KW-1133">Transmembrane helix</keyword>
<dbReference type="GO" id="GO:0005634">
    <property type="term" value="C:nucleus"/>
    <property type="evidence" value="ECO:0007669"/>
    <property type="project" value="TreeGrafter"/>
</dbReference>
<evidence type="ECO:0000256" key="2">
    <source>
        <dbReference type="SAM" id="Phobius"/>
    </source>
</evidence>
<dbReference type="KEGG" id="dzi:111310727"/>
<dbReference type="GeneID" id="111310727"/>
<evidence type="ECO:0000313" key="5">
    <source>
        <dbReference type="RefSeq" id="XP_022765883.1"/>
    </source>
</evidence>
<name>A0A6P6AM44_DURZI</name>
<feature type="compositionally biased region" description="Polar residues" evidence="1">
    <location>
        <begin position="63"/>
        <end position="74"/>
    </location>
</feature>
<organism evidence="4 5">
    <name type="scientific">Durio zibethinus</name>
    <name type="common">Durian</name>
    <dbReference type="NCBI Taxonomy" id="66656"/>
    <lineage>
        <taxon>Eukaryota</taxon>
        <taxon>Viridiplantae</taxon>
        <taxon>Streptophyta</taxon>
        <taxon>Embryophyta</taxon>
        <taxon>Tracheophyta</taxon>
        <taxon>Spermatophyta</taxon>
        <taxon>Magnoliopsida</taxon>
        <taxon>eudicotyledons</taxon>
        <taxon>Gunneridae</taxon>
        <taxon>Pentapetalae</taxon>
        <taxon>rosids</taxon>
        <taxon>malvids</taxon>
        <taxon>Malvales</taxon>
        <taxon>Malvaceae</taxon>
        <taxon>Helicteroideae</taxon>
        <taxon>Durio</taxon>
    </lineage>
</organism>
<keyword evidence="4" id="KW-1185">Reference proteome</keyword>
<dbReference type="InterPro" id="IPR032739">
    <property type="entry name" value="MRNIP"/>
</dbReference>
<keyword evidence="2" id="KW-0812">Transmembrane</keyword>
<accession>A0A6P6AM44</accession>
<reference evidence="5" key="1">
    <citation type="submission" date="2025-08" db="UniProtKB">
        <authorList>
            <consortium name="RefSeq"/>
        </authorList>
    </citation>
    <scope>IDENTIFICATION</scope>
    <source>
        <tissue evidence="5">Fruit stalk</tissue>
    </source>
</reference>
<dbReference type="AlphaFoldDB" id="A0A6P6AM44"/>
<feature type="transmembrane region" description="Helical" evidence="2">
    <location>
        <begin position="130"/>
        <end position="150"/>
    </location>
</feature>
<dbReference type="PANTHER" id="PTHR15863:SF2">
    <property type="entry name" value="MRN COMPLEX-INTERACTING PROTEIN"/>
    <property type="match status" value="1"/>
</dbReference>
<sequence>MPTTIFVALQCCQCSTMQVKQRKKSSNKWTCVVCNQKQSVLKVFAQGPMAKDLRKFVQSFNMSPKFTDQNQPSDPTLEYDNNSEDDDGGDPKNQRKRRTDWTEYLDLEDHHHHRLVLQEEEQGHIYFEKFTILPLILPYLFIYLFVYGVGDDLKPKIVTELPPKEQLKRPKLRNYEIGEGGNHQLYKPVFSKRNSRKDTMLISRHEKPMGQQPSMGEMDTSASKWSDISIGISEKSMRDCKPATAKGNSKWEDYMTEDEGESFRLCTGRRNFADHMNKWGDAVLETESKCQMVEDDIHPDFM</sequence>
<dbReference type="PANTHER" id="PTHR15863">
    <property type="entry name" value="MRN COMPLEX-INTERACTING PROTEIN"/>
    <property type="match status" value="1"/>
</dbReference>
<feature type="domain" description="MRN complex-interacting protein N-terminal" evidence="3">
    <location>
        <begin position="9"/>
        <end position="98"/>
    </location>
</feature>
<keyword evidence="2" id="KW-0472">Membrane</keyword>
<dbReference type="GO" id="GO:0007095">
    <property type="term" value="P:mitotic G2 DNA damage checkpoint signaling"/>
    <property type="evidence" value="ECO:0007669"/>
    <property type="project" value="TreeGrafter"/>
</dbReference>
<dbReference type="InterPro" id="IPR049472">
    <property type="entry name" value="MRNIP_N"/>
</dbReference>
<dbReference type="GO" id="GO:0003682">
    <property type="term" value="F:chromatin binding"/>
    <property type="evidence" value="ECO:0007669"/>
    <property type="project" value="TreeGrafter"/>
</dbReference>
<dbReference type="Proteomes" id="UP000515121">
    <property type="component" value="Unplaced"/>
</dbReference>
<evidence type="ECO:0000256" key="1">
    <source>
        <dbReference type="SAM" id="MobiDB-lite"/>
    </source>
</evidence>
<dbReference type="RefSeq" id="XP_022765883.1">
    <property type="nucleotide sequence ID" value="XM_022910148.1"/>
</dbReference>
<feature type="region of interest" description="Disordered" evidence="1">
    <location>
        <begin position="63"/>
        <end position="97"/>
    </location>
</feature>
<protein>
    <submittedName>
        <fullName evidence="5">Uncharacterized protein LOC111310727</fullName>
    </submittedName>
</protein>